<dbReference type="VEuPathDB" id="TriTrypDB:C4B63_12g212"/>
<dbReference type="OMA" id="GNNTECH"/>
<dbReference type="Gene3D" id="1.20.58.2190">
    <property type="match status" value="2"/>
</dbReference>
<dbReference type="PANTHER" id="PTHR23153:SF38">
    <property type="entry name" value="UBX DOMAIN-CONTAINING PROTEIN 6"/>
    <property type="match status" value="1"/>
</dbReference>
<evidence type="ECO:0000313" key="3">
    <source>
        <dbReference type="EMBL" id="KAF5224049.1"/>
    </source>
</evidence>
<dbReference type="EMBL" id="JABDHM010000015">
    <property type="protein sequence ID" value="KAF5224049.1"/>
    <property type="molecule type" value="Genomic_DNA"/>
</dbReference>
<reference evidence="3 6" key="2">
    <citation type="journal article" date="2019" name="Genome Biol. Evol.">
        <title>Nanopore Sequencing Significantly Improves Genome Assembly of the Protozoan Parasite Trypanosoma cruzi.</title>
        <authorList>
            <person name="Diaz-Viraque F."/>
            <person name="Pita S."/>
            <person name="Greif G."/>
            <person name="de Souza R.C.M."/>
            <person name="Iraola G."/>
            <person name="Robello C."/>
        </authorList>
    </citation>
    <scope>NUCLEOTIDE SEQUENCE [LARGE SCALE GENOMIC DNA]</scope>
    <source>
        <strain evidence="3 6">Berenice</strain>
    </source>
</reference>
<dbReference type="VEuPathDB" id="TriTrypDB:TCSYLVIO_001639"/>
<feature type="domain" description="PUB" evidence="1">
    <location>
        <begin position="79"/>
        <end position="149"/>
    </location>
</feature>
<dbReference type="VEuPathDB" id="TriTrypDB:TcCL_NonESM13332"/>
<evidence type="ECO:0000259" key="2">
    <source>
        <dbReference type="Pfam" id="PF09851"/>
    </source>
</evidence>
<gene>
    <name evidence="4" type="ORF">C3747_172g28</name>
    <name evidence="3" type="ORF">ECC02_002944</name>
</gene>
<dbReference type="VEuPathDB" id="TriTrypDB:C3747_172g28"/>
<reference evidence="3" key="3">
    <citation type="submission" date="2020-04" db="EMBL/GenBank/DDBJ databases">
        <authorList>
            <person name="Diaz Viraque F."/>
        </authorList>
    </citation>
    <scope>NUCLEOTIDE SEQUENCE</scope>
    <source>
        <strain evidence="3">Berenice</strain>
    </source>
</reference>
<dbReference type="VEuPathDB" id="TriTrypDB:C4B63_12g211"/>
<organism evidence="4 5">
    <name type="scientific">Trypanosoma cruzi</name>
    <dbReference type="NCBI Taxonomy" id="5693"/>
    <lineage>
        <taxon>Eukaryota</taxon>
        <taxon>Discoba</taxon>
        <taxon>Euglenozoa</taxon>
        <taxon>Kinetoplastea</taxon>
        <taxon>Metakinetoplastina</taxon>
        <taxon>Trypanosomatida</taxon>
        <taxon>Trypanosomatidae</taxon>
        <taxon>Trypanosoma</taxon>
        <taxon>Schizotrypanum</taxon>
    </lineage>
</organism>
<evidence type="ECO:0000313" key="6">
    <source>
        <dbReference type="Proteomes" id="UP000583944"/>
    </source>
</evidence>
<dbReference type="Proteomes" id="UP000583944">
    <property type="component" value="Unassembled WGS sequence"/>
</dbReference>
<name>A0A2V2W4X5_TRYCR</name>
<feature type="domain" description="SHOCT" evidence="2">
    <location>
        <begin position="6"/>
        <end position="30"/>
    </location>
</feature>
<reference evidence="4 5" key="1">
    <citation type="journal article" date="2018" name="Microb. Genom.">
        <title>Expanding an expanded genome: long-read sequencing of Trypanosoma cruzi.</title>
        <authorList>
            <person name="Berna L."/>
            <person name="Rodriguez M."/>
            <person name="Chiribao M.L."/>
            <person name="Parodi-Talice A."/>
            <person name="Pita S."/>
            <person name="Rijo G."/>
            <person name="Alvarez-Valin F."/>
            <person name="Robello C."/>
        </authorList>
    </citation>
    <scope>NUCLEOTIDE SEQUENCE [LARGE SCALE GENOMIC DNA]</scope>
    <source>
        <strain evidence="4 5">TCC</strain>
    </source>
</reference>
<dbReference type="InterPro" id="IPR018997">
    <property type="entry name" value="PUB_domain"/>
</dbReference>
<evidence type="ECO:0000313" key="4">
    <source>
        <dbReference type="EMBL" id="PWV03670.1"/>
    </source>
</evidence>
<protein>
    <recommendedName>
        <fullName evidence="7">PUB domain-containing protein</fullName>
    </recommendedName>
</protein>
<accession>A0A2V2W4X5</accession>
<dbReference type="VEuPathDB" id="TriTrypDB:TCDM_00691"/>
<dbReference type="CDD" id="cd09212">
    <property type="entry name" value="PUB"/>
    <property type="match status" value="2"/>
</dbReference>
<comment type="caution">
    <text evidence="4">The sequence shown here is derived from an EMBL/GenBank/DDBJ whole genome shotgun (WGS) entry which is preliminary data.</text>
</comment>
<evidence type="ECO:0008006" key="7">
    <source>
        <dbReference type="Google" id="ProtNLM"/>
    </source>
</evidence>
<dbReference type="VEuPathDB" id="TriTrypDB:TcYC6_0043360"/>
<proteinExistence type="predicted"/>
<dbReference type="GO" id="GO:0005737">
    <property type="term" value="C:cytoplasm"/>
    <property type="evidence" value="ECO:0007669"/>
    <property type="project" value="TreeGrafter"/>
</dbReference>
<dbReference type="Pfam" id="PF09409">
    <property type="entry name" value="PUB"/>
    <property type="match status" value="2"/>
</dbReference>
<dbReference type="VEuPathDB" id="TriTrypDB:TcG_01878"/>
<sequence length="396" mass="44443">MASLSEEIQRLSELFASGALSKEEFKAAKEVTIKSYTPLAATAPLLGEVGRSREEAEVHAPFPNVNISEFGEDAAGQPQREKAYTVLEKILRNLLQFPGEEKYRRLRLSNPVLHSQLFSVPGAMGFLQSIGFARCASDDGDGDEWLRLPGMPCRPFLEEGLRAIHFLRTRSQEVVARNQDFLRLRRTLSLEVRRERCEKAKAVGELRSYIVSEFCSDDVGDGLYSSQVNLDKLETILTNVLRCPSEAKYRRLRLGNPAVYAAVLQQRGGMEVLAECAGGEMVEEAGEAFLLLREGTVTEGKLRCALQAVHAARLAVREVQEKTEQRVREEARAAVRSQARLEREMELRRHCPQHNSEGAELCEETQRVGGRRVPVAEALRFLMGKGRAEEEEEEED</sequence>
<dbReference type="InterPro" id="IPR036339">
    <property type="entry name" value="PUB-like_dom_sf"/>
</dbReference>
<dbReference type="EMBL" id="PRFC01000172">
    <property type="protein sequence ID" value="PWV03670.1"/>
    <property type="molecule type" value="Genomic_DNA"/>
</dbReference>
<dbReference type="VEuPathDB" id="TriTrypDB:TcCLB.506297.120"/>
<dbReference type="SMR" id="A0A2V2W4X5"/>
<dbReference type="SUPFAM" id="SSF143503">
    <property type="entry name" value="PUG domain-like"/>
    <property type="match status" value="2"/>
</dbReference>
<evidence type="ECO:0000259" key="1">
    <source>
        <dbReference type="Pfam" id="PF09409"/>
    </source>
</evidence>
<dbReference type="SMART" id="SM00580">
    <property type="entry name" value="PUG"/>
    <property type="match status" value="2"/>
</dbReference>
<dbReference type="InterPro" id="IPR018649">
    <property type="entry name" value="SHOCT"/>
</dbReference>
<evidence type="ECO:0000313" key="5">
    <source>
        <dbReference type="Proteomes" id="UP000246078"/>
    </source>
</evidence>
<dbReference type="OrthoDB" id="336240at2759"/>
<dbReference type="VEuPathDB" id="TriTrypDB:TcCLB.510101.210"/>
<dbReference type="VEuPathDB" id="TriTrypDB:Tc_MARK_485"/>
<dbReference type="AlphaFoldDB" id="A0A2V2W4X5"/>
<feature type="domain" description="PUB" evidence="1">
    <location>
        <begin position="226"/>
        <end position="297"/>
    </location>
</feature>
<dbReference type="VEuPathDB" id="TriTrypDB:ECC02_002944"/>
<dbReference type="PANTHER" id="PTHR23153">
    <property type="entry name" value="UBX-RELATED"/>
    <property type="match status" value="1"/>
</dbReference>
<dbReference type="VEuPathDB" id="TriTrypDB:TcBrA4_0090390"/>
<dbReference type="Proteomes" id="UP000246078">
    <property type="component" value="Unassembled WGS sequence"/>
</dbReference>
<dbReference type="Pfam" id="PF09851">
    <property type="entry name" value="SHOCT"/>
    <property type="match status" value="1"/>
</dbReference>